<sequence>METKVEEGVIVLSEKGLNSAHLMADTIVYSVDIINSDTLDTWADWRLKNMNTPKLVEQVFDNVYNGRLKAYDYFSNEALTVEDIQNIENKPDYARSLIEEIQFEETWLFSPEEQIFHKEVHSFVLAYACTGKVANGWDSNPSFASGWKNKKLTHDKPGYFPGNL</sequence>
<dbReference type="Proteomes" id="UP000032900">
    <property type="component" value="Unassembled WGS sequence"/>
</dbReference>
<keyword evidence="2" id="KW-1185">Reference proteome</keyword>
<gene>
    <name evidence="1" type="ORF">JCM15548_13303</name>
</gene>
<reference evidence="1 2" key="1">
    <citation type="journal article" date="2015" name="Microbes Environ.">
        <title>Distribution and evolution of nitrogen fixation genes in the phylum bacteroidetes.</title>
        <authorList>
            <person name="Inoue J."/>
            <person name="Oshima K."/>
            <person name="Suda W."/>
            <person name="Sakamoto M."/>
            <person name="Iino T."/>
            <person name="Noda S."/>
            <person name="Hongoh Y."/>
            <person name="Hattori M."/>
            <person name="Ohkuma M."/>
        </authorList>
    </citation>
    <scope>NUCLEOTIDE SEQUENCE [LARGE SCALE GENOMIC DNA]</scope>
    <source>
        <strain evidence="1">JCM 15548</strain>
    </source>
</reference>
<dbReference type="STRING" id="1236989.JCM15548_13303"/>
<name>A0A0E9M0A6_9BACT</name>
<proteinExistence type="predicted"/>
<accession>A0A0E9M0A6</accession>
<comment type="caution">
    <text evidence="1">The sequence shown here is derived from an EMBL/GenBank/DDBJ whole genome shotgun (WGS) entry which is preliminary data.</text>
</comment>
<evidence type="ECO:0000313" key="2">
    <source>
        <dbReference type="Proteomes" id="UP000032900"/>
    </source>
</evidence>
<dbReference type="EMBL" id="BAZW01000035">
    <property type="protein sequence ID" value="GAO30973.1"/>
    <property type="molecule type" value="Genomic_DNA"/>
</dbReference>
<organism evidence="1 2">
    <name type="scientific">Geofilum rubicundum JCM 15548</name>
    <dbReference type="NCBI Taxonomy" id="1236989"/>
    <lineage>
        <taxon>Bacteria</taxon>
        <taxon>Pseudomonadati</taxon>
        <taxon>Bacteroidota</taxon>
        <taxon>Bacteroidia</taxon>
        <taxon>Marinilabiliales</taxon>
        <taxon>Marinilabiliaceae</taxon>
        <taxon>Geofilum</taxon>
    </lineage>
</organism>
<protein>
    <submittedName>
        <fullName evidence="1">Uncharacterized protein</fullName>
    </submittedName>
</protein>
<dbReference type="AlphaFoldDB" id="A0A0E9M0A6"/>
<evidence type="ECO:0000313" key="1">
    <source>
        <dbReference type="EMBL" id="GAO30973.1"/>
    </source>
</evidence>